<dbReference type="Gene3D" id="2.60.40.10">
    <property type="entry name" value="Immunoglobulins"/>
    <property type="match status" value="1"/>
</dbReference>
<keyword evidence="4 7" id="KW-1133">Transmembrane helix</keyword>
<dbReference type="InterPro" id="IPR016763">
    <property type="entry name" value="VAP"/>
</dbReference>
<keyword evidence="5 7" id="KW-0472">Membrane</keyword>
<evidence type="ECO:0000313" key="10">
    <source>
        <dbReference type="Proteomes" id="UP000078561"/>
    </source>
</evidence>
<dbReference type="GO" id="GO:0033149">
    <property type="term" value="F:FFAT motif binding"/>
    <property type="evidence" value="ECO:0007669"/>
    <property type="project" value="TreeGrafter"/>
</dbReference>
<keyword evidence="10" id="KW-1185">Reference proteome</keyword>
<feature type="domain" description="MSP" evidence="8">
    <location>
        <begin position="2"/>
        <end position="121"/>
    </location>
</feature>
<protein>
    <recommendedName>
        <fullName evidence="8">MSP domain-containing protein</fullName>
    </recommendedName>
</protein>
<keyword evidence="3 7" id="KW-0812">Transmembrane</keyword>
<evidence type="ECO:0000256" key="3">
    <source>
        <dbReference type="ARBA" id="ARBA00022692"/>
    </source>
</evidence>
<evidence type="ECO:0000256" key="6">
    <source>
        <dbReference type="SAM" id="MobiDB-lite"/>
    </source>
</evidence>
<dbReference type="STRING" id="4829.A0A168SE40"/>
<evidence type="ECO:0000313" key="9">
    <source>
        <dbReference type="EMBL" id="SAM08300.1"/>
    </source>
</evidence>
<organism evidence="9">
    <name type="scientific">Absidia glauca</name>
    <name type="common">Pin mould</name>
    <dbReference type="NCBI Taxonomy" id="4829"/>
    <lineage>
        <taxon>Eukaryota</taxon>
        <taxon>Fungi</taxon>
        <taxon>Fungi incertae sedis</taxon>
        <taxon>Mucoromycota</taxon>
        <taxon>Mucoromycotina</taxon>
        <taxon>Mucoromycetes</taxon>
        <taxon>Mucorales</taxon>
        <taxon>Cunninghamellaceae</taxon>
        <taxon>Absidia</taxon>
    </lineage>
</organism>
<dbReference type="AlphaFoldDB" id="A0A168SE40"/>
<dbReference type="GO" id="GO:0005789">
    <property type="term" value="C:endoplasmic reticulum membrane"/>
    <property type="evidence" value="ECO:0007669"/>
    <property type="project" value="InterPro"/>
</dbReference>
<feature type="region of interest" description="Disordered" evidence="6">
    <location>
        <begin position="131"/>
        <end position="150"/>
    </location>
</feature>
<evidence type="ECO:0000259" key="8">
    <source>
        <dbReference type="PROSITE" id="PS50202"/>
    </source>
</evidence>
<evidence type="ECO:0000256" key="2">
    <source>
        <dbReference type="ARBA" id="ARBA00008932"/>
    </source>
</evidence>
<feature type="transmembrane region" description="Helical" evidence="7">
    <location>
        <begin position="200"/>
        <end position="220"/>
    </location>
</feature>
<dbReference type="InParanoid" id="A0A168SE40"/>
<dbReference type="InterPro" id="IPR008962">
    <property type="entry name" value="PapD-like_sf"/>
</dbReference>
<dbReference type="Pfam" id="PF00635">
    <property type="entry name" value="Motile_Sperm"/>
    <property type="match status" value="1"/>
</dbReference>
<gene>
    <name evidence="9" type="primary">ABSGL_13962.1 scaffold 14344</name>
</gene>
<dbReference type="GO" id="GO:0005886">
    <property type="term" value="C:plasma membrane"/>
    <property type="evidence" value="ECO:0007669"/>
    <property type="project" value="TreeGrafter"/>
</dbReference>
<reference evidence="9" key="1">
    <citation type="submission" date="2016-04" db="EMBL/GenBank/DDBJ databases">
        <authorList>
            <person name="Evans L.H."/>
            <person name="Alamgir A."/>
            <person name="Owens N."/>
            <person name="Weber N.D."/>
            <person name="Virtaneva K."/>
            <person name="Barbian K."/>
            <person name="Babar A."/>
            <person name="Rosenke K."/>
        </authorList>
    </citation>
    <scope>NUCLEOTIDE SEQUENCE [LARGE SCALE GENOMIC DNA]</scope>
    <source>
        <strain evidence="9">CBS 101.48</strain>
    </source>
</reference>
<dbReference type="PANTHER" id="PTHR10809">
    <property type="entry name" value="VESICLE-ASSOCIATED MEMBRANE PROTEIN-ASSOCIATED PROTEIN"/>
    <property type="match status" value="1"/>
</dbReference>
<feature type="compositionally biased region" description="Low complexity" evidence="6">
    <location>
        <begin position="135"/>
        <end position="148"/>
    </location>
</feature>
<evidence type="ECO:0000256" key="7">
    <source>
        <dbReference type="SAM" id="Phobius"/>
    </source>
</evidence>
<dbReference type="OrthoDB" id="264603at2759"/>
<dbReference type="PROSITE" id="PS50202">
    <property type="entry name" value="MSP"/>
    <property type="match status" value="1"/>
</dbReference>
<proteinExistence type="inferred from homology"/>
<dbReference type="InterPro" id="IPR013783">
    <property type="entry name" value="Ig-like_fold"/>
</dbReference>
<dbReference type="PANTHER" id="PTHR10809:SF6">
    <property type="entry name" value="AT11025P-RELATED"/>
    <property type="match status" value="1"/>
</dbReference>
<dbReference type="EMBL" id="LT554890">
    <property type="protein sequence ID" value="SAM08300.1"/>
    <property type="molecule type" value="Genomic_DNA"/>
</dbReference>
<name>A0A168SE40_ABSGL</name>
<evidence type="ECO:0000256" key="5">
    <source>
        <dbReference type="ARBA" id="ARBA00023136"/>
    </source>
</evidence>
<comment type="similarity">
    <text evidence="2">Belongs to the VAMP-associated protein (VAP) (TC 9.B.17) family.</text>
</comment>
<evidence type="ECO:0000256" key="4">
    <source>
        <dbReference type="ARBA" id="ARBA00022989"/>
    </source>
</evidence>
<dbReference type="SUPFAM" id="SSF49354">
    <property type="entry name" value="PapD-like"/>
    <property type="match status" value="1"/>
</dbReference>
<dbReference type="GO" id="GO:0090158">
    <property type="term" value="P:endoplasmic reticulum membrane organization"/>
    <property type="evidence" value="ECO:0007669"/>
    <property type="project" value="TreeGrafter"/>
</dbReference>
<dbReference type="GO" id="GO:0061817">
    <property type="term" value="P:endoplasmic reticulum-plasma membrane tethering"/>
    <property type="evidence" value="ECO:0007669"/>
    <property type="project" value="TreeGrafter"/>
</dbReference>
<dbReference type="InterPro" id="IPR000535">
    <property type="entry name" value="MSP_dom"/>
</dbReference>
<dbReference type="Proteomes" id="UP000078561">
    <property type="component" value="Unassembled WGS sequence"/>
</dbReference>
<dbReference type="PIRSF" id="PIRSF019693">
    <property type="entry name" value="VAMP-associated"/>
    <property type="match status" value="1"/>
</dbReference>
<evidence type="ECO:0000256" key="1">
    <source>
        <dbReference type="ARBA" id="ARBA00004211"/>
    </source>
</evidence>
<sequence>MSLQLEPSEALTFKRTPTSKEVLTLRNPSNDKVAFKVKTTAPKLYCVSPKAGVVSANGSLDVQVMVQPLKEETPLEQRTKDKFLVMSVQVNDDLKSMELAEYWHHMEDTAENTIKQVKILSRFVVVDSDEEKSSMEGSTSESAAGSAGRLMSEPLSAHEIDTITILRMEVDNCKDELKALRCRLPPNATVGSARAVEMPISLPMVALVVVFSIVIFYLLFKQKGELVG</sequence>
<dbReference type="OMA" id="MELAEYW"/>
<accession>A0A168SE40</accession>
<comment type="subcellular location">
    <subcellularLocation>
        <location evidence="1">Membrane</location>
        <topology evidence="1">Single-pass type IV membrane protein</topology>
    </subcellularLocation>
</comment>